<evidence type="ECO:0000256" key="9">
    <source>
        <dbReference type="ARBA" id="ARBA00023146"/>
    </source>
</evidence>
<dbReference type="InterPro" id="IPR009061">
    <property type="entry name" value="DNA-bd_dom_put_sf"/>
</dbReference>
<dbReference type="InterPro" id="IPR020825">
    <property type="entry name" value="Phe-tRNA_synthase-like_B3/B4"/>
</dbReference>
<dbReference type="GO" id="GO:0000287">
    <property type="term" value="F:magnesium ion binding"/>
    <property type="evidence" value="ECO:0007669"/>
    <property type="project" value="InterPro"/>
</dbReference>
<dbReference type="GeneID" id="29071507"/>
<dbReference type="Gene3D" id="3.30.56.10">
    <property type="match status" value="2"/>
</dbReference>
<dbReference type="Pfam" id="PF03484">
    <property type="entry name" value="B5"/>
    <property type="match status" value="1"/>
</dbReference>
<dbReference type="GO" id="GO:0005524">
    <property type="term" value="F:ATP binding"/>
    <property type="evidence" value="ECO:0007669"/>
    <property type="project" value="UniProtKB-KW"/>
</dbReference>
<dbReference type="Gene3D" id="3.30.70.380">
    <property type="entry name" value="Ferrodoxin-fold anticodon-binding domain"/>
    <property type="match status" value="1"/>
</dbReference>
<dbReference type="InterPro" id="IPR045864">
    <property type="entry name" value="aa-tRNA-synth_II/BPL/LPL"/>
</dbReference>
<dbReference type="InterPro" id="IPR041616">
    <property type="entry name" value="PheRS_beta_core"/>
</dbReference>
<keyword evidence="6" id="KW-0067">ATP-binding</keyword>
<sequence length="679" mass="80983">MKFSWKMLNDIIHLEAITFKKFIYQLTLAGFEVEEIEENNEIIDKIINLSITANRKEVCCLVKLAQEINTILNTTLKPQIKPLKYINKYIVYPSNKLIKESKQINYIKINTIYNLKNNKSPIWLQHNLIACDIKPLFLIYDIQAYIKIKWGHSIHIIDLKKLKTQFIDLNIIEIQQNLQSEYSEKILYNKQELFNIKNSDIESSYLEYNNQTENIILFHITYKNNPLINSQDTCHNAYEDFIKLISTLGQGIINKSYENINITSKSNKRIKIKKQEIQYTLGTLNNEQFKYLSNKQILLILNKLQLQPKYSKNTKIFTTIVPKHRQHDLQRNIDIIEEIGRIYGFKYFLNKLPKYKNKGTISFKSLYIKKIRQILLNIGLNEVIHSSLIKNIEYHNKNSIEIYNPLTEENKILRFNLLYNLIETYKNNIKNQNFRNEIFEIGQIFYINHLQQYTENTHLGILINNHNFYKKDWSNKPENLEWFHAKAIIEIFLNKLKIKQIKWINSNDYSINISLNNSNKYFQANKKAFIYNTNSKEIIGIFGQLNNQHLNYTTKNKQNTYICEININKLIQNIYFSKHINYNINRYSIYPSITRDISIDIDIKTNIDKIKYLILKENIHLIESIQIINEYYNKLNNVKSICLRFIYRDKNKTLNNKDIENINQHLKELISKINKNKLI</sequence>
<evidence type="ECO:0000256" key="1">
    <source>
        <dbReference type="ARBA" id="ARBA00001946"/>
    </source>
</evidence>
<dbReference type="SUPFAM" id="SSF54991">
    <property type="entry name" value="Anticodon-binding domain of PheRS"/>
    <property type="match status" value="1"/>
</dbReference>
<dbReference type="Pfam" id="PF17759">
    <property type="entry name" value="tRNA_synthFbeta"/>
    <property type="match status" value="1"/>
</dbReference>
<dbReference type="AlphaFoldDB" id="A0A1C8XS42"/>
<evidence type="ECO:0000256" key="5">
    <source>
        <dbReference type="ARBA" id="ARBA00022741"/>
    </source>
</evidence>
<dbReference type="Gene3D" id="3.50.40.10">
    <property type="entry name" value="Phenylalanyl-trna Synthetase, Chain B, domain 3"/>
    <property type="match status" value="1"/>
</dbReference>
<evidence type="ECO:0000256" key="6">
    <source>
        <dbReference type="ARBA" id="ARBA00022840"/>
    </source>
</evidence>
<keyword evidence="4" id="KW-0479">Metal-binding</keyword>
<dbReference type="Pfam" id="PF03147">
    <property type="entry name" value="FDX-ACB"/>
    <property type="match status" value="1"/>
</dbReference>
<feature type="domain" description="FDX-ACB" evidence="10">
    <location>
        <begin position="588"/>
        <end position="679"/>
    </location>
</feature>
<keyword evidence="9 12" id="KW-0030">Aminoacyl-tRNA synthetase</keyword>
<dbReference type="InterPro" id="IPR005121">
    <property type="entry name" value="Fdx_antiC-bd"/>
</dbReference>
<name>A0A1C8XS42_9FLOR</name>
<dbReference type="InterPro" id="IPR005146">
    <property type="entry name" value="B3/B4_tRNA-bd"/>
</dbReference>
<accession>A0A1C8XS42</accession>
<dbReference type="InterPro" id="IPR036690">
    <property type="entry name" value="Fdx_antiC-bd_sf"/>
</dbReference>
<gene>
    <name evidence="12" type="primary">syfB</name>
</gene>
<dbReference type="RefSeq" id="YP_009295235.1">
    <property type="nucleotide sequence ID" value="NC_031161.1"/>
</dbReference>
<dbReference type="SMART" id="SM00896">
    <property type="entry name" value="FDX-ACB"/>
    <property type="match status" value="1"/>
</dbReference>
<dbReference type="InterPro" id="IPR005147">
    <property type="entry name" value="tRNA_synthase_B5-dom"/>
</dbReference>
<keyword evidence="7" id="KW-0460">Magnesium</keyword>
<dbReference type="SUPFAM" id="SSF46955">
    <property type="entry name" value="Putative DNA-binding domain"/>
    <property type="match status" value="2"/>
</dbReference>
<evidence type="ECO:0000256" key="8">
    <source>
        <dbReference type="ARBA" id="ARBA00022917"/>
    </source>
</evidence>
<dbReference type="EMBL" id="KX247284">
    <property type="protein sequence ID" value="AOH77247.1"/>
    <property type="molecule type" value="Genomic_DNA"/>
</dbReference>
<dbReference type="InterPro" id="IPR045060">
    <property type="entry name" value="Phe-tRNA-ligase_IIc_bsu"/>
</dbReference>
<dbReference type="SUPFAM" id="SSF55681">
    <property type="entry name" value="Class II aaRS and biotin synthetases"/>
    <property type="match status" value="1"/>
</dbReference>
<dbReference type="GO" id="GO:0009328">
    <property type="term" value="C:phenylalanine-tRNA ligase complex"/>
    <property type="evidence" value="ECO:0007669"/>
    <property type="project" value="TreeGrafter"/>
</dbReference>
<keyword evidence="8" id="KW-0648">Protein biosynthesis</keyword>
<reference evidence="12" key="1">
    <citation type="journal article" date="2016" name="Mitochondrial DNA Part B Resour">
        <title>Organellar genome analysis of the marine red alga Dasya binghamiae (Dasyaceae, Rhodophyta) reveals an uncharacteristic florideophyte mitogenome structure.</title>
        <authorList>
            <person name="Tamayo D.A."/>
            <person name="Hughey J.R."/>
        </authorList>
    </citation>
    <scope>NUCLEOTIDE SEQUENCE</scope>
</reference>
<feature type="domain" description="B5" evidence="11">
    <location>
        <begin position="265"/>
        <end position="350"/>
    </location>
</feature>
<evidence type="ECO:0000256" key="4">
    <source>
        <dbReference type="ARBA" id="ARBA00022723"/>
    </source>
</evidence>
<dbReference type="EC" id="6.1.1.20" evidence="2"/>
<evidence type="ECO:0000256" key="3">
    <source>
        <dbReference type="ARBA" id="ARBA00022598"/>
    </source>
</evidence>
<protein>
    <recommendedName>
        <fullName evidence="2">phenylalanine--tRNA ligase</fullName>
        <ecNumber evidence="2">6.1.1.20</ecNumber>
    </recommendedName>
</protein>
<dbReference type="GO" id="GO:0006432">
    <property type="term" value="P:phenylalanyl-tRNA aminoacylation"/>
    <property type="evidence" value="ECO:0007669"/>
    <property type="project" value="InterPro"/>
</dbReference>
<keyword evidence="5" id="KW-0547">Nucleotide-binding</keyword>
<dbReference type="PANTHER" id="PTHR10947">
    <property type="entry name" value="PHENYLALANYL-TRNA SYNTHETASE BETA CHAIN AND LEUCINE-RICH REPEAT-CONTAINING PROTEIN 47"/>
    <property type="match status" value="1"/>
</dbReference>
<dbReference type="SUPFAM" id="SSF56037">
    <property type="entry name" value="PheT/TilS domain"/>
    <property type="match status" value="1"/>
</dbReference>
<evidence type="ECO:0000313" key="12">
    <source>
        <dbReference type="EMBL" id="AOH77247.1"/>
    </source>
</evidence>
<keyword evidence="3" id="KW-0436">Ligase</keyword>
<evidence type="ECO:0000256" key="7">
    <source>
        <dbReference type="ARBA" id="ARBA00022842"/>
    </source>
</evidence>
<proteinExistence type="predicted"/>
<dbReference type="PROSITE" id="PS51483">
    <property type="entry name" value="B5"/>
    <property type="match status" value="1"/>
</dbReference>
<keyword evidence="12" id="KW-0934">Plastid</keyword>
<dbReference type="GO" id="GO:0003723">
    <property type="term" value="F:RNA binding"/>
    <property type="evidence" value="ECO:0007669"/>
    <property type="project" value="InterPro"/>
</dbReference>
<evidence type="ECO:0000259" key="11">
    <source>
        <dbReference type="PROSITE" id="PS51483"/>
    </source>
</evidence>
<dbReference type="Gene3D" id="3.30.930.10">
    <property type="entry name" value="Bira Bifunctional Protein, Domain 2"/>
    <property type="match status" value="1"/>
</dbReference>
<comment type="cofactor">
    <cofactor evidence="1">
        <name>Mg(2+)</name>
        <dbReference type="ChEBI" id="CHEBI:18420"/>
    </cofactor>
</comment>
<dbReference type="Pfam" id="PF03483">
    <property type="entry name" value="B3_4"/>
    <property type="match status" value="1"/>
</dbReference>
<evidence type="ECO:0000256" key="2">
    <source>
        <dbReference type="ARBA" id="ARBA00012814"/>
    </source>
</evidence>
<dbReference type="GO" id="GO:0004826">
    <property type="term" value="F:phenylalanine-tRNA ligase activity"/>
    <property type="evidence" value="ECO:0007669"/>
    <property type="project" value="UniProtKB-EC"/>
</dbReference>
<organism evidence="12">
    <name type="scientific">Dasya binghamiae</name>
    <dbReference type="NCBI Taxonomy" id="1896963"/>
    <lineage>
        <taxon>Eukaryota</taxon>
        <taxon>Rhodophyta</taxon>
        <taxon>Florideophyceae</taxon>
        <taxon>Rhodymeniophycidae</taxon>
        <taxon>Ceramiales</taxon>
        <taxon>Dasyaceae</taxon>
        <taxon>Dasya</taxon>
    </lineage>
</organism>
<dbReference type="PROSITE" id="PS51447">
    <property type="entry name" value="FDX_ACB"/>
    <property type="match status" value="1"/>
</dbReference>
<dbReference type="SMART" id="SM00874">
    <property type="entry name" value="B5"/>
    <property type="match status" value="1"/>
</dbReference>
<dbReference type="PANTHER" id="PTHR10947:SF0">
    <property type="entry name" value="PHENYLALANINE--TRNA LIGASE BETA SUBUNIT"/>
    <property type="match status" value="1"/>
</dbReference>
<geneLocation type="plastid" evidence="12"/>
<evidence type="ECO:0000259" key="10">
    <source>
        <dbReference type="PROSITE" id="PS51447"/>
    </source>
</evidence>